<feature type="compositionally biased region" description="Low complexity" evidence="5">
    <location>
        <begin position="20"/>
        <end position="33"/>
    </location>
</feature>
<dbReference type="InParanoid" id="A5DY58"/>
<proteinExistence type="predicted"/>
<dbReference type="InterPro" id="IPR047134">
    <property type="entry name" value="RNF4"/>
</dbReference>
<evidence type="ECO:0000256" key="5">
    <source>
        <dbReference type="SAM" id="MobiDB-lite"/>
    </source>
</evidence>
<dbReference type="VEuPathDB" id="FungiDB:LELG_02295"/>
<dbReference type="AlphaFoldDB" id="A5DY58"/>
<dbReference type="eggNOG" id="ENOG502SC5Q">
    <property type="taxonomic scope" value="Eukaryota"/>
</dbReference>
<evidence type="ECO:0000313" key="7">
    <source>
        <dbReference type="EMBL" id="EDK44116.1"/>
    </source>
</evidence>
<accession>A5DY58</accession>
<evidence type="ECO:0000256" key="1">
    <source>
        <dbReference type="ARBA" id="ARBA00022723"/>
    </source>
</evidence>
<dbReference type="STRING" id="379508.A5DY58"/>
<dbReference type="HOGENOM" id="CLU_143636_0_0_1"/>
<dbReference type="EMBL" id="CH981525">
    <property type="protein sequence ID" value="EDK44116.1"/>
    <property type="molecule type" value="Genomic_DNA"/>
</dbReference>
<gene>
    <name evidence="7" type="ORF">LELG_02295</name>
</gene>
<dbReference type="PROSITE" id="PS00518">
    <property type="entry name" value="ZF_RING_1"/>
    <property type="match status" value="1"/>
</dbReference>
<keyword evidence="8" id="KW-1185">Reference proteome</keyword>
<dbReference type="GO" id="GO:0008270">
    <property type="term" value="F:zinc ion binding"/>
    <property type="evidence" value="ECO:0007669"/>
    <property type="project" value="UniProtKB-KW"/>
</dbReference>
<reference evidence="7 8" key="1">
    <citation type="journal article" date="2009" name="Nature">
        <title>Evolution of pathogenicity and sexual reproduction in eight Candida genomes.</title>
        <authorList>
            <person name="Butler G."/>
            <person name="Rasmussen M.D."/>
            <person name="Lin M.F."/>
            <person name="Santos M.A."/>
            <person name="Sakthikumar S."/>
            <person name="Munro C.A."/>
            <person name="Rheinbay E."/>
            <person name="Grabherr M."/>
            <person name="Forche A."/>
            <person name="Reedy J.L."/>
            <person name="Agrafioti I."/>
            <person name="Arnaud M.B."/>
            <person name="Bates S."/>
            <person name="Brown A.J."/>
            <person name="Brunke S."/>
            <person name="Costanzo M.C."/>
            <person name="Fitzpatrick D.A."/>
            <person name="de Groot P.W."/>
            <person name="Harris D."/>
            <person name="Hoyer L.L."/>
            <person name="Hube B."/>
            <person name="Klis F.M."/>
            <person name="Kodira C."/>
            <person name="Lennard N."/>
            <person name="Logue M.E."/>
            <person name="Martin R."/>
            <person name="Neiman A.M."/>
            <person name="Nikolaou E."/>
            <person name="Quail M.A."/>
            <person name="Quinn J."/>
            <person name="Santos M.C."/>
            <person name="Schmitzberger F.F."/>
            <person name="Sherlock G."/>
            <person name="Shah P."/>
            <person name="Silverstein K.A."/>
            <person name="Skrzypek M.S."/>
            <person name="Soll D."/>
            <person name="Staggs R."/>
            <person name="Stansfield I."/>
            <person name="Stumpf M.P."/>
            <person name="Sudbery P.E."/>
            <person name="Srikantha T."/>
            <person name="Zeng Q."/>
            <person name="Berman J."/>
            <person name="Berriman M."/>
            <person name="Heitman J."/>
            <person name="Gow N.A."/>
            <person name="Lorenz M.C."/>
            <person name="Birren B.W."/>
            <person name="Kellis M."/>
            <person name="Cuomo C.A."/>
        </authorList>
    </citation>
    <scope>NUCLEOTIDE SEQUENCE [LARGE SCALE GENOMIC DNA]</scope>
    <source>
        <strain evidence="8">ATCC 11503 / BCRC 21390 / CBS 2605 / JCM 1781 / NBRC 1676 / NRRL YB-4239</strain>
    </source>
</reference>
<dbReference type="OMA" id="CRKQVVF"/>
<evidence type="ECO:0000313" key="8">
    <source>
        <dbReference type="Proteomes" id="UP000001996"/>
    </source>
</evidence>
<dbReference type="SMART" id="SM00184">
    <property type="entry name" value="RING"/>
    <property type="match status" value="1"/>
</dbReference>
<organism evidence="7 8">
    <name type="scientific">Lodderomyces elongisporus (strain ATCC 11503 / CBS 2605 / JCM 1781 / NBRC 1676 / NRRL YB-4239)</name>
    <name type="common">Yeast</name>
    <name type="synonym">Saccharomyces elongisporus</name>
    <dbReference type="NCBI Taxonomy" id="379508"/>
    <lineage>
        <taxon>Eukaryota</taxon>
        <taxon>Fungi</taxon>
        <taxon>Dikarya</taxon>
        <taxon>Ascomycota</taxon>
        <taxon>Saccharomycotina</taxon>
        <taxon>Pichiomycetes</taxon>
        <taxon>Debaryomycetaceae</taxon>
        <taxon>Candida/Lodderomyces clade</taxon>
        <taxon>Lodderomyces</taxon>
    </lineage>
</organism>
<name>A5DY58_LODEL</name>
<dbReference type="InterPro" id="IPR013083">
    <property type="entry name" value="Znf_RING/FYVE/PHD"/>
</dbReference>
<keyword evidence="3" id="KW-0862">Zinc</keyword>
<dbReference type="PROSITE" id="PS50089">
    <property type="entry name" value="ZF_RING_2"/>
    <property type="match status" value="1"/>
</dbReference>
<evidence type="ECO:0000256" key="4">
    <source>
        <dbReference type="PROSITE-ProRule" id="PRU00175"/>
    </source>
</evidence>
<feature type="compositionally biased region" description="Polar residues" evidence="5">
    <location>
        <begin position="1"/>
        <end position="12"/>
    </location>
</feature>
<feature type="region of interest" description="Disordered" evidence="5">
    <location>
        <begin position="1"/>
        <end position="35"/>
    </location>
</feature>
<dbReference type="PANTHER" id="PTHR23041">
    <property type="entry name" value="RING FINGER DOMAIN-CONTAINING"/>
    <property type="match status" value="1"/>
</dbReference>
<dbReference type="InterPro" id="IPR017907">
    <property type="entry name" value="Znf_RING_CS"/>
</dbReference>
<protein>
    <recommendedName>
        <fullName evidence="6">RING-type domain-containing protein</fullName>
    </recommendedName>
</protein>
<keyword evidence="1" id="KW-0479">Metal-binding</keyword>
<keyword evidence="2 4" id="KW-0863">Zinc-finger</keyword>
<dbReference type="Gene3D" id="3.30.40.10">
    <property type="entry name" value="Zinc/RING finger domain, C3HC4 (zinc finger)"/>
    <property type="match status" value="1"/>
</dbReference>
<evidence type="ECO:0000259" key="6">
    <source>
        <dbReference type="PROSITE" id="PS50089"/>
    </source>
</evidence>
<dbReference type="OrthoDB" id="6270329at2759"/>
<dbReference type="InterPro" id="IPR001841">
    <property type="entry name" value="Znf_RING"/>
</dbReference>
<sequence length="154" mass="17115">MSTLTEPTNSVETLDDNDNDNVNTNTNNINNSINDDDDDIEILEFRKITQDLLDNPEPQSQLPPSTSNHQTVKKLSDIQCPICFDDIENATTTSCGHIFCLNCIEQSLSSSRARTNSNVARGKGLCPLCRKVVSFKETIVLKLKTADRVFTPPK</sequence>
<evidence type="ECO:0000256" key="3">
    <source>
        <dbReference type="ARBA" id="ARBA00022833"/>
    </source>
</evidence>
<dbReference type="Pfam" id="PF13923">
    <property type="entry name" value="zf-C3HC4_2"/>
    <property type="match status" value="1"/>
</dbReference>
<dbReference type="SUPFAM" id="SSF57850">
    <property type="entry name" value="RING/U-box"/>
    <property type="match status" value="1"/>
</dbReference>
<dbReference type="PANTHER" id="PTHR23041:SF78">
    <property type="entry name" value="E3 UBIQUITIN-PROTEIN LIGASE RNF4"/>
    <property type="match status" value="1"/>
</dbReference>
<feature type="domain" description="RING-type" evidence="6">
    <location>
        <begin position="80"/>
        <end position="130"/>
    </location>
</feature>
<dbReference type="Proteomes" id="UP000001996">
    <property type="component" value="Unassembled WGS sequence"/>
</dbReference>
<evidence type="ECO:0000256" key="2">
    <source>
        <dbReference type="ARBA" id="ARBA00022771"/>
    </source>
</evidence>